<dbReference type="Proteomes" id="UP000509478">
    <property type="component" value="Chromosome"/>
</dbReference>
<reference evidence="1 2" key="1">
    <citation type="submission" date="2018-02" db="EMBL/GenBank/DDBJ databases">
        <title>Complete genome of Nitrosopumilus ureaphilus PS0.</title>
        <authorList>
            <person name="Qin W."/>
            <person name="Zheng Y."/>
            <person name="Stahl D.A."/>
        </authorList>
    </citation>
    <scope>NUCLEOTIDE SEQUENCE [LARGE SCALE GENOMIC DNA]</scope>
    <source>
        <strain evidence="1 2">PS0</strain>
    </source>
</reference>
<accession>A0A7D5RD73</accession>
<name>A0A7D5RD73_9ARCH</name>
<evidence type="ECO:0000313" key="1">
    <source>
        <dbReference type="EMBL" id="QLH06103.1"/>
    </source>
</evidence>
<dbReference type="AlphaFoldDB" id="A0A7D5RD73"/>
<sequence length="60" mass="6709">MGYSCKGVCNDFKGEKIPNGSRYLYGQKRCTLCSIFLMVQSVRCPCCGALLRTNPRGKKQ</sequence>
<organism evidence="1 2">
    <name type="scientific">Nitrosopumilus ureiphilus</name>
    <dbReference type="NCBI Taxonomy" id="1470067"/>
    <lineage>
        <taxon>Archaea</taxon>
        <taxon>Nitrososphaerota</taxon>
        <taxon>Nitrososphaeria</taxon>
        <taxon>Nitrosopumilales</taxon>
        <taxon>Nitrosopumilaceae</taxon>
        <taxon>Nitrosopumilus</taxon>
    </lineage>
</organism>
<keyword evidence="2" id="KW-1185">Reference proteome</keyword>
<proteinExistence type="predicted"/>
<dbReference type="EMBL" id="CP026995">
    <property type="protein sequence ID" value="QLH06103.1"/>
    <property type="molecule type" value="Genomic_DNA"/>
</dbReference>
<evidence type="ECO:0000313" key="2">
    <source>
        <dbReference type="Proteomes" id="UP000509478"/>
    </source>
</evidence>
<protein>
    <submittedName>
        <fullName evidence="1">Uncharacterized protein</fullName>
    </submittedName>
</protein>
<dbReference type="KEGG" id="nue:C5F50_02690"/>
<gene>
    <name evidence="1" type="ORF">C5F50_02690</name>
</gene>